<feature type="region of interest" description="Disordered" evidence="1">
    <location>
        <begin position="556"/>
        <end position="602"/>
    </location>
</feature>
<name>E1ZZZ6_CAMFO</name>
<dbReference type="SUPFAM" id="SSF54695">
    <property type="entry name" value="POZ domain"/>
    <property type="match status" value="1"/>
</dbReference>
<dbReference type="GO" id="GO:0050804">
    <property type="term" value="P:modulation of chemical synaptic transmission"/>
    <property type="evidence" value="ECO:0007669"/>
    <property type="project" value="TreeGrafter"/>
</dbReference>
<accession>E1ZZZ6</accession>
<dbReference type="STRING" id="104421.E1ZZZ6"/>
<dbReference type="CDD" id="cd18287">
    <property type="entry name" value="BTB_POZ_BTBD9"/>
    <property type="match status" value="1"/>
</dbReference>
<dbReference type="PANTHER" id="PTHR46306">
    <property type="entry name" value="BTB/POZ DOMAIN-CONTAINING PROTEIN 9"/>
    <property type="match status" value="1"/>
</dbReference>
<dbReference type="KEGG" id="cfo:105258762"/>
<gene>
    <name evidence="3" type="ORF">EAG_11395</name>
</gene>
<protein>
    <submittedName>
        <fullName evidence="3">BTB/POZ domain-containing protein 9</fullName>
    </submittedName>
</protein>
<keyword evidence="4" id="KW-1185">Reference proteome</keyword>
<dbReference type="SUPFAM" id="SSF49785">
    <property type="entry name" value="Galactose-binding domain-like"/>
    <property type="match status" value="2"/>
</dbReference>
<dbReference type="FunFam" id="2.60.120.260:FF:000051">
    <property type="entry name" value="BTB/POZ domain-containing protein 9"/>
    <property type="match status" value="1"/>
</dbReference>
<dbReference type="OMA" id="LCMINHI"/>
<feature type="domain" description="BTB" evidence="2">
    <location>
        <begin position="34"/>
        <end position="101"/>
    </location>
</feature>
<dbReference type="InterPro" id="IPR011705">
    <property type="entry name" value="BACK"/>
</dbReference>
<evidence type="ECO:0000256" key="1">
    <source>
        <dbReference type="SAM" id="MobiDB-lite"/>
    </source>
</evidence>
<feature type="compositionally biased region" description="Polar residues" evidence="1">
    <location>
        <begin position="570"/>
        <end position="580"/>
    </location>
</feature>
<dbReference type="Pfam" id="PF00754">
    <property type="entry name" value="F5_F8_type_C"/>
    <property type="match status" value="2"/>
</dbReference>
<reference evidence="3 4" key="1">
    <citation type="journal article" date="2010" name="Science">
        <title>Genomic comparison of the ants Camponotus floridanus and Harpegnathos saltator.</title>
        <authorList>
            <person name="Bonasio R."/>
            <person name="Zhang G."/>
            <person name="Ye C."/>
            <person name="Mutti N.S."/>
            <person name="Fang X."/>
            <person name="Qin N."/>
            <person name="Donahue G."/>
            <person name="Yang P."/>
            <person name="Li Q."/>
            <person name="Li C."/>
            <person name="Zhang P."/>
            <person name="Huang Z."/>
            <person name="Berger S.L."/>
            <person name="Reinberg D."/>
            <person name="Wang J."/>
            <person name="Liebig J."/>
        </authorList>
    </citation>
    <scope>NUCLEOTIDE SEQUENCE [LARGE SCALE GENOMIC DNA]</scope>
    <source>
        <strain evidence="4">C129</strain>
    </source>
</reference>
<dbReference type="Pfam" id="PF00651">
    <property type="entry name" value="BTB"/>
    <property type="match status" value="1"/>
</dbReference>
<evidence type="ECO:0000313" key="4">
    <source>
        <dbReference type="Proteomes" id="UP000000311"/>
    </source>
</evidence>
<dbReference type="AlphaFoldDB" id="E1ZZZ6"/>
<dbReference type="PROSITE" id="PS50097">
    <property type="entry name" value="BTB"/>
    <property type="match status" value="1"/>
</dbReference>
<dbReference type="PANTHER" id="PTHR46306:SF1">
    <property type="entry name" value="BTB_POZ DOMAIN-CONTAINING PROTEIN 9"/>
    <property type="match status" value="1"/>
</dbReference>
<dbReference type="Gene3D" id="3.30.710.10">
    <property type="entry name" value="Potassium Channel Kv1.1, Chain A"/>
    <property type="match status" value="1"/>
</dbReference>
<organism evidence="4">
    <name type="scientific">Camponotus floridanus</name>
    <name type="common">Florida carpenter ant</name>
    <dbReference type="NCBI Taxonomy" id="104421"/>
    <lineage>
        <taxon>Eukaryota</taxon>
        <taxon>Metazoa</taxon>
        <taxon>Ecdysozoa</taxon>
        <taxon>Arthropoda</taxon>
        <taxon>Hexapoda</taxon>
        <taxon>Insecta</taxon>
        <taxon>Pterygota</taxon>
        <taxon>Neoptera</taxon>
        <taxon>Endopterygota</taxon>
        <taxon>Hymenoptera</taxon>
        <taxon>Apocrita</taxon>
        <taxon>Aculeata</taxon>
        <taxon>Formicoidea</taxon>
        <taxon>Formicidae</taxon>
        <taxon>Formicinae</taxon>
        <taxon>Camponotus</taxon>
    </lineage>
</organism>
<dbReference type="InterPro" id="IPR000421">
    <property type="entry name" value="FA58C"/>
</dbReference>
<proteinExistence type="predicted"/>
<dbReference type="InterPro" id="IPR011333">
    <property type="entry name" value="SKP1/BTB/POZ_sf"/>
</dbReference>
<dbReference type="GO" id="GO:0008344">
    <property type="term" value="P:adult locomotory behavior"/>
    <property type="evidence" value="ECO:0007669"/>
    <property type="project" value="TreeGrafter"/>
</dbReference>
<dbReference type="GO" id="GO:0048512">
    <property type="term" value="P:circadian behavior"/>
    <property type="evidence" value="ECO:0007669"/>
    <property type="project" value="TreeGrafter"/>
</dbReference>
<dbReference type="EMBL" id="GL435531">
    <property type="protein sequence ID" value="EFN73236.1"/>
    <property type="molecule type" value="Genomic_DNA"/>
</dbReference>
<dbReference type="Gene3D" id="2.60.120.260">
    <property type="entry name" value="Galactose-binding domain-like"/>
    <property type="match status" value="2"/>
</dbReference>
<dbReference type="InParanoid" id="E1ZZZ6"/>
<dbReference type="Gene3D" id="1.25.40.420">
    <property type="match status" value="1"/>
</dbReference>
<dbReference type="SMART" id="SM00875">
    <property type="entry name" value="BACK"/>
    <property type="match status" value="1"/>
</dbReference>
<feature type="compositionally biased region" description="Pro residues" evidence="1">
    <location>
        <begin position="581"/>
        <end position="590"/>
    </location>
</feature>
<dbReference type="InterPro" id="IPR052407">
    <property type="entry name" value="BTB_POZ_domain_cont_9"/>
</dbReference>
<dbReference type="GO" id="GO:0005737">
    <property type="term" value="C:cytoplasm"/>
    <property type="evidence" value="ECO:0007669"/>
    <property type="project" value="TreeGrafter"/>
</dbReference>
<dbReference type="InterPro" id="IPR008979">
    <property type="entry name" value="Galactose-bd-like_sf"/>
</dbReference>
<dbReference type="Proteomes" id="UP000000311">
    <property type="component" value="Unassembled WGS sequence"/>
</dbReference>
<sequence length="602" mass="68900">MSSHHHLNSSSGEIDHVHFVSEDIGALYLSEEYSDVTIVVAGHKFYSHKLILAARSEYFRALLFGGMKESAQNEIELNASSLPAFKNLLKYIYTGRMSLANERDETILDILALAHLYGFVDLEAAISDYLREILNIKNICSILDTALLYQLEFLTNVCFEYMDKQASDIIKHESFLQLSPTALSELISRDSFYVPEIDIFLAMHLWIKANPEVDNRKVIAQLRLSLINRKDLSKVVRNTFVSDAKILDAIEEQDDLGTLGLPYRGRLLIDENVAHPMHDAQVLQGEMRSYLLNGDTNNYDMERGYTRHTITDTHEHGILIKLGTQYIINHIKMLLWDRDMRSYSYFIEGSMDQVKWIRLVDYTEYSCRSWQYLYFQPRVILYIRIVGTNNTVNKVFHVVNFEAYYTNHTEQLSKGVIVPTQNVALAEKSACVIEGVSRSRNNLLNGDVTNYDWDSGYTCHQLGSGSILVQLGQPYMIDSMRLLLWDCDNRSYSYTIEVSGNSWNWVMVADKRKESCRSWQIIHFHPPRPIVFIRIVGTHNTANEVFHCVHFECPAQSDDKSPKSPIQRGHLSTSSDNSNTPLPPPPPPPEVATEAVHIDSDE</sequence>
<dbReference type="FunCoup" id="E1ZZZ6">
    <property type="interactions" value="1178"/>
</dbReference>
<evidence type="ECO:0000313" key="3">
    <source>
        <dbReference type="EMBL" id="EFN73236.1"/>
    </source>
</evidence>
<dbReference type="Pfam" id="PF07707">
    <property type="entry name" value="BACK"/>
    <property type="match status" value="1"/>
</dbReference>
<dbReference type="OrthoDB" id="9997739at2759"/>
<evidence type="ECO:0000259" key="2">
    <source>
        <dbReference type="PROSITE" id="PS50097"/>
    </source>
</evidence>
<dbReference type="FunFam" id="3.30.710.10:FF:000042">
    <property type="entry name" value="BTB/POZ domain-containing protein 9"/>
    <property type="match status" value="1"/>
</dbReference>
<dbReference type="InterPro" id="IPR000210">
    <property type="entry name" value="BTB/POZ_dom"/>
</dbReference>
<dbReference type="SMART" id="SM00225">
    <property type="entry name" value="BTB"/>
    <property type="match status" value="1"/>
</dbReference>